<comment type="subcellular location">
    <subcellularLocation>
        <location evidence="8">Cytoplasm</location>
    </subcellularLocation>
</comment>
<evidence type="ECO:0000256" key="1">
    <source>
        <dbReference type="ARBA" id="ARBA00022679"/>
    </source>
</evidence>
<keyword evidence="8" id="KW-0963">Cytoplasm</keyword>
<evidence type="ECO:0000256" key="4">
    <source>
        <dbReference type="ARBA" id="ARBA00022840"/>
    </source>
</evidence>
<keyword evidence="2 8" id="KW-0547">Nucleotide-binding</keyword>
<dbReference type="PANTHER" id="PTHR20275">
    <property type="entry name" value="NAD KINASE"/>
    <property type="match status" value="1"/>
</dbReference>
<dbReference type="GO" id="GO:0005737">
    <property type="term" value="C:cytoplasm"/>
    <property type="evidence" value="ECO:0007669"/>
    <property type="project" value="UniProtKB-SubCell"/>
</dbReference>
<dbReference type="HAMAP" id="MF_00361">
    <property type="entry name" value="NAD_kinase"/>
    <property type="match status" value="1"/>
</dbReference>
<dbReference type="InterPro" id="IPR017438">
    <property type="entry name" value="ATP-NAD_kinase_N"/>
</dbReference>
<reference evidence="9 10" key="1">
    <citation type="journal article" date="2015" name="Genome Announc.">
        <title>Draft Genome Sequence of Clostridium tyrobutyricum Strain DIVETGP, Isolated from Cow's Milk for Grana Padano Production.</title>
        <authorList>
            <person name="Soggiu A."/>
            <person name="Piras C."/>
            <person name="Gaiarsa S."/>
            <person name="Sassera D."/>
            <person name="Roncada P."/>
            <person name="Bendixen E."/>
            <person name="Brasca M."/>
            <person name="Bonizzi L."/>
        </authorList>
    </citation>
    <scope>NUCLEOTIDE SEQUENCE [LARGE SCALE GENOMIC DNA]</scope>
    <source>
        <strain evidence="9 10">DIVETGP</strain>
    </source>
</reference>
<proteinExistence type="inferred from homology"/>
<dbReference type="PANTHER" id="PTHR20275:SF0">
    <property type="entry name" value="NAD KINASE"/>
    <property type="match status" value="1"/>
</dbReference>
<keyword evidence="6 8" id="KW-0520">NAD</keyword>
<evidence type="ECO:0000313" key="9">
    <source>
        <dbReference type="EMBL" id="CDL90008.1"/>
    </source>
</evidence>
<keyword evidence="1 8" id="KW-0808">Transferase</keyword>
<dbReference type="GO" id="GO:0051287">
    <property type="term" value="F:NAD binding"/>
    <property type="evidence" value="ECO:0007669"/>
    <property type="project" value="UniProtKB-ARBA"/>
</dbReference>
<keyword evidence="10" id="KW-1185">Reference proteome</keyword>
<dbReference type="Gene3D" id="3.40.50.10330">
    <property type="entry name" value="Probable inorganic polyphosphate/atp-NAD kinase, domain 1"/>
    <property type="match status" value="1"/>
</dbReference>
<dbReference type="GO" id="GO:0019674">
    <property type="term" value="P:NAD+ metabolic process"/>
    <property type="evidence" value="ECO:0007669"/>
    <property type="project" value="InterPro"/>
</dbReference>
<evidence type="ECO:0000256" key="2">
    <source>
        <dbReference type="ARBA" id="ARBA00022741"/>
    </source>
</evidence>
<feature type="active site" description="Proton acceptor" evidence="8">
    <location>
        <position position="61"/>
    </location>
</feature>
<evidence type="ECO:0000256" key="8">
    <source>
        <dbReference type="HAMAP-Rule" id="MF_00361"/>
    </source>
</evidence>
<gene>
    <name evidence="8" type="primary">nadK</name>
    <name evidence="9" type="ORF">CTDIVETGP_0078</name>
</gene>
<comment type="function">
    <text evidence="8">Involved in the regulation of the intracellular balance of NAD and NADP, and is a key enzyme in the biosynthesis of NADP. Catalyzes specifically the phosphorylation on 2'-hydroxyl of the adenosine moiety of NAD to yield NADP.</text>
</comment>
<sequence length="287" mass="32155">MKNIGINVNSTKDPQYKMLDFIIKNIYSVSRDVNIKTYKDCVGLNAEESNKLDVIIVLGGDGTILNTSGKILGSDTPILGVNIGHLGFLTQIEVNSIEPALKSFFKSEYVMEERSMIECSFNTESGIKHYHGLNDVVLYKGIKNRIEKYDVFVDNKFYNSFNADGIIVCTSTGSTAYNLSAGGPIVYPSLDAFCLTPMYSQFLTARTIVLNNNSLITAKVRKNTGNIFLSVDGQEWINISGSVDVNITKSKYTRKLIRFSNNSFFKTLRNKLTFSREEGEIKKYEDD</sequence>
<comment type="similarity">
    <text evidence="8">Belongs to the NAD kinase family.</text>
</comment>
<feature type="binding site" evidence="8">
    <location>
        <position position="145"/>
    </location>
    <ligand>
        <name>NAD(+)</name>
        <dbReference type="ChEBI" id="CHEBI:57540"/>
    </ligand>
</feature>
<dbReference type="Pfam" id="PF01513">
    <property type="entry name" value="NAD_kinase"/>
    <property type="match status" value="1"/>
</dbReference>
<evidence type="ECO:0000256" key="7">
    <source>
        <dbReference type="ARBA" id="ARBA00047925"/>
    </source>
</evidence>
<keyword evidence="5 8" id="KW-0521">NADP</keyword>
<feature type="binding site" evidence="8">
    <location>
        <begin position="61"/>
        <end position="62"/>
    </location>
    <ligand>
        <name>NAD(+)</name>
        <dbReference type="ChEBI" id="CHEBI:57540"/>
    </ligand>
</feature>
<dbReference type="EMBL" id="CBXI010000003">
    <property type="protein sequence ID" value="CDL90008.1"/>
    <property type="molecule type" value="Genomic_DNA"/>
</dbReference>
<feature type="binding site" evidence="8">
    <location>
        <begin position="134"/>
        <end position="135"/>
    </location>
    <ligand>
        <name>NAD(+)</name>
        <dbReference type="ChEBI" id="CHEBI:57540"/>
    </ligand>
</feature>
<dbReference type="RefSeq" id="WP_017750753.1">
    <property type="nucleotide sequence ID" value="NZ_CBXI010000003.1"/>
</dbReference>
<dbReference type="EC" id="2.7.1.23" evidence="8"/>
<dbReference type="GO" id="GO:0005524">
    <property type="term" value="F:ATP binding"/>
    <property type="evidence" value="ECO:0007669"/>
    <property type="project" value="UniProtKB-KW"/>
</dbReference>
<dbReference type="GO" id="GO:0006741">
    <property type="term" value="P:NADP+ biosynthetic process"/>
    <property type="evidence" value="ECO:0007669"/>
    <property type="project" value="UniProtKB-UniRule"/>
</dbReference>
<dbReference type="SUPFAM" id="SSF111331">
    <property type="entry name" value="NAD kinase/diacylglycerol kinase-like"/>
    <property type="match status" value="1"/>
</dbReference>
<dbReference type="GO" id="GO:0046872">
    <property type="term" value="F:metal ion binding"/>
    <property type="evidence" value="ECO:0007669"/>
    <property type="project" value="UniProtKB-UniRule"/>
</dbReference>
<keyword evidence="3 8" id="KW-0418">Kinase</keyword>
<comment type="caution">
    <text evidence="8">Lacks conserved residue(s) required for the propagation of feature annotation.</text>
</comment>
<feature type="binding site" evidence="8">
    <location>
        <position position="234"/>
    </location>
    <ligand>
        <name>NAD(+)</name>
        <dbReference type="ChEBI" id="CHEBI:57540"/>
    </ligand>
</feature>
<protein>
    <recommendedName>
        <fullName evidence="8">NAD kinase</fullName>
        <ecNumber evidence="8">2.7.1.23</ecNumber>
    </recommendedName>
    <alternativeName>
        <fullName evidence="8">ATP-dependent NAD kinase</fullName>
    </alternativeName>
</protein>
<dbReference type="GeneID" id="29418846"/>
<evidence type="ECO:0000256" key="5">
    <source>
        <dbReference type="ARBA" id="ARBA00022857"/>
    </source>
</evidence>
<dbReference type="InterPro" id="IPR016064">
    <property type="entry name" value="NAD/diacylglycerol_kinase_sf"/>
</dbReference>
<dbReference type="Gene3D" id="2.60.200.30">
    <property type="entry name" value="Probable inorganic polyphosphate/atp-NAD kinase, domain 2"/>
    <property type="match status" value="1"/>
</dbReference>
<dbReference type="InterPro" id="IPR017437">
    <property type="entry name" value="ATP-NAD_kinase_PpnK-typ_C"/>
</dbReference>
<dbReference type="Proteomes" id="UP000019482">
    <property type="component" value="Unassembled WGS sequence"/>
</dbReference>
<evidence type="ECO:0000256" key="3">
    <source>
        <dbReference type="ARBA" id="ARBA00022777"/>
    </source>
</evidence>
<feature type="binding site" evidence="8">
    <location>
        <position position="164"/>
    </location>
    <ligand>
        <name>NAD(+)</name>
        <dbReference type="ChEBI" id="CHEBI:57540"/>
    </ligand>
</feature>
<comment type="catalytic activity">
    <reaction evidence="7 8">
        <text>NAD(+) + ATP = ADP + NADP(+) + H(+)</text>
        <dbReference type="Rhea" id="RHEA:18629"/>
        <dbReference type="ChEBI" id="CHEBI:15378"/>
        <dbReference type="ChEBI" id="CHEBI:30616"/>
        <dbReference type="ChEBI" id="CHEBI:57540"/>
        <dbReference type="ChEBI" id="CHEBI:58349"/>
        <dbReference type="ChEBI" id="CHEBI:456216"/>
        <dbReference type="EC" id="2.7.1.23"/>
    </reaction>
</comment>
<organism evidence="9 10">
    <name type="scientific">Clostridium tyrobutyricum DIVETGP</name>
    <dbReference type="NCBI Taxonomy" id="1408889"/>
    <lineage>
        <taxon>Bacteria</taxon>
        <taxon>Bacillati</taxon>
        <taxon>Bacillota</taxon>
        <taxon>Clostridia</taxon>
        <taxon>Eubacteriales</taxon>
        <taxon>Clostridiaceae</taxon>
        <taxon>Clostridium</taxon>
    </lineage>
</organism>
<dbReference type="InterPro" id="IPR002504">
    <property type="entry name" value="NADK"/>
</dbReference>
<accession>W6N1A0</accession>
<dbReference type="Pfam" id="PF20143">
    <property type="entry name" value="NAD_kinase_C"/>
    <property type="match status" value="1"/>
</dbReference>
<feature type="binding site" evidence="8">
    <location>
        <begin position="175"/>
        <end position="180"/>
    </location>
    <ligand>
        <name>NAD(+)</name>
        <dbReference type="ChEBI" id="CHEBI:57540"/>
    </ligand>
</feature>
<keyword evidence="4 8" id="KW-0067">ATP-binding</keyword>
<evidence type="ECO:0000313" key="10">
    <source>
        <dbReference type="Proteomes" id="UP000019482"/>
    </source>
</evidence>
<comment type="caution">
    <text evidence="9">The sequence shown here is derived from an EMBL/GenBank/DDBJ whole genome shotgun (WGS) entry which is preliminary data.</text>
</comment>
<dbReference type="GO" id="GO:0003951">
    <property type="term" value="F:NAD+ kinase activity"/>
    <property type="evidence" value="ECO:0007669"/>
    <property type="project" value="UniProtKB-UniRule"/>
</dbReference>
<dbReference type="OrthoDB" id="9774737at2"/>
<name>W6N1A0_CLOTY</name>
<dbReference type="AlphaFoldDB" id="W6N1A0"/>
<evidence type="ECO:0000256" key="6">
    <source>
        <dbReference type="ARBA" id="ARBA00023027"/>
    </source>
</evidence>
<comment type="cofactor">
    <cofactor evidence="8">
        <name>a divalent metal cation</name>
        <dbReference type="ChEBI" id="CHEBI:60240"/>
    </cofactor>
</comment>